<gene>
    <name evidence="1" type="ORF">IMCC3135_17510</name>
</gene>
<name>A0A2Z2NQH8_9GAMM</name>
<dbReference type="KEGG" id="gai:IMCC3135_17510"/>
<evidence type="ECO:0000313" key="1">
    <source>
        <dbReference type="EMBL" id="ASJ73583.1"/>
    </source>
</evidence>
<accession>A0A2Z2NQH8</accession>
<dbReference type="Pfam" id="PF11944">
    <property type="entry name" value="DUF3461"/>
    <property type="match status" value="1"/>
</dbReference>
<dbReference type="EMBL" id="CP018632">
    <property type="protein sequence ID" value="ASJ73583.1"/>
    <property type="molecule type" value="Genomic_DNA"/>
</dbReference>
<organism evidence="1 2">
    <name type="scientific">Granulosicoccus antarcticus IMCC3135</name>
    <dbReference type="NCBI Taxonomy" id="1192854"/>
    <lineage>
        <taxon>Bacteria</taxon>
        <taxon>Pseudomonadati</taxon>
        <taxon>Pseudomonadota</taxon>
        <taxon>Gammaproteobacteria</taxon>
        <taxon>Chromatiales</taxon>
        <taxon>Granulosicoccaceae</taxon>
        <taxon>Granulosicoccus</taxon>
    </lineage>
</organism>
<keyword evidence="2" id="KW-1185">Reference proteome</keyword>
<dbReference type="AlphaFoldDB" id="A0A2Z2NQH8"/>
<dbReference type="InterPro" id="IPR020911">
    <property type="entry name" value="UPF0325"/>
</dbReference>
<reference evidence="1 2" key="1">
    <citation type="submission" date="2016-12" db="EMBL/GenBank/DDBJ databases">
        <authorList>
            <person name="Song W.-J."/>
            <person name="Kurnit D.M."/>
        </authorList>
    </citation>
    <scope>NUCLEOTIDE SEQUENCE [LARGE SCALE GENOMIC DNA]</scope>
    <source>
        <strain evidence="1 2">IMCC3135</strain>
    </source>
</reference>
<dbReference type="Proteomes" id="UP000250079">
    <property type="component" value="Chromosome"/>
</dbReference>
<sequence length="156" mass="17427">MSAILAEKVTQYAALAEMGIFRVNEISNYSLRQDGPDKDVLRVIYKRAKGSLLPFSRKYKFGRSVKTVVVDGGTSRMERTYEISPFLLKAVAELEDLLVFNQYGPTEPSTSNKDLKASLMAEINVLKQLINQSIRAESMGAVNAKLDSVRRHIDAL</sequence>
<evidence type="ECO:0000313" key="2">
    <source>
        <dbReference type="Proteomes" id="UP000250079"/>
    </source>
</evidence>
<protein>
    <submittedName>
        <fullName evidence="1">Uncharacterized protein</fullName>
    </submittedName>
</protein>
<proteinExistence type="predicted"/>